<dbReference type="EMBL" id="MU970128">
    <property type="protein sequence ID" value="KAK9320443.1"/>
    <property type="molecule type" value="Genomic_DNA"/>
</dbReference>
<proteinExistence type="predicted"/>
<organism evidence="1 2">
    <name type="scientific">Lipomyces orientalis</name>
    <dbReference type="NCBI Taxonomy" id="1233043"/>
    <lineage>
        <taxon>Eukaryota</taxon>
        <taxon>Fungi</taxon>
        <taxon>Dikarya</taxon>
        <taxon>Ascomycota</taxon>
        <taxon>Saccharomycotina</taxon>
        <taxon>Lipomycetes</taxon>
        <taxon>Lipomycetales</taxon>
        <taxon>Lipomycetaceae</taxon>
        <taxon>Lipomyces</taxon>
    </lineage>
</organism>
<evidence type="ECO:0000313" key="2">
    <source>
        <dbReference type="Proteomes" id="UP001489719"/>
    </source>
</evidence>
<keyword evidence="2" id="KW-1185">Reference proteome</keyword>
<reference evidence="2" key="1">
    <citation type="journal article" date="2024" name="Front. Bioeng. Biotechnol.">
        <title>Genome-scale model development and genomic sequencing of the oleaginous clade Lipomyces.</title>
        <authorList>
            <person name="Czajka J.J."/>
            <person name="Han Y."/>
            <person name="Kim J."/>
            <person name="Mondo S.J."/>
            <person name="Hofstad B.A."/>
            <person name="Robles A."/>
            <person name="Haridas S."/>
            <person name="Riley R."/>
            <person name="LaButti K."/>
            <person name="Pangilinan J."/>
            <person name="Andreopoulos W."/>
            <person name="Lipzen A."/>
            <person name="Yan J."/>
            <person name="Wang M."/>
            <person name="Ng V."/>
            <person name="Grigoriev I.V."/>
            <person name="Spatafora J.W."/>
            <person name="Magnuson J.K."/>
            <person name="Baker S.E."/>
            <person name="Pomraning K.R."/>
        </authorList>
    </citation>
    <scope>NUCLEOTIDE SEQUENCE [LARGE SCALE GENOMIC DNA]</scope>
    <source>
        <strain evidence="2">CBS 10300</strain>
    </source>
</reference>
<sequence length="227" mass="22917">MRFITTSSFLLALSAPVLGHFNLVYPTSRGSNHETQLTAPCGGLNDFSSARTLFNPDGSPVATSSSHSDSGVEINFCPSSSDCSTNDDFNVTLVPVFFEIGAGNFCLPNVTIPNSVYPSSRSSILNGTIQVIYFSDDGELYTCADVSISLQGAESSSKCTNNTGISSGPWMGSLGASEQAAGASNSGSATTSGAAAAATSSSAAANSAVLSGGLLGLILVSLGLTSL</sequence>
<comment type="caution">
    <text evidence="1">The sequence shown here is derived from an EMBL/GenBank/DDBJ whole genome shotgun (WGS) entry which is preliminary data.</text>
</comment>
<evidence type="ECO:0000313" key="1">
    <source>
        <dbReference type="EMBL" id="KAK9320443.1"/>
    </source>
</evidence>
<protein>
    <submittedName>
        <fullName evidence="1">Uncharacterized protein</fullName>
    </submittedName>
</protein>
<gene>
    <name evidence="1" type="ORF">V1517DRAFT_329305</name>
</gene>
<dbReference type="Proteomes" id="UP001489719">
    <property type="component" value="Unassembled WGS sequence"/>
</dbReference>
<name>A0ACC3TGX8_9ASCO</name>
<accession>A0ACC3TGX8</accession>